<gene>
    <name evidence="1" type="ORF">MM415B04219_0006</name>
</gene>
<accession>A0A6M3LGF4</accession>
<dbReference type="EMBL" id="MT143149">
    <property type="protein sequence ID" value="QJA93439.1"/>
    <property type="molecule type" value="Genomic_DNA"/>
</dbReference>
<organism evidence="1">
    <name type="scientific">viral metagenome</name>
    <dbReference type="NCBI Taxonomy" id="1070528"/>
    <lineage>
        <taxon>unclassified sequences</taxon>
        <taxon>metagenomes</taxon>
        <taxon>organismal metagenomes</taxon>
    </lineage>
</organism>
<sequence>MSKYSDASLELLLDNYFLLFEGILPNGGAGRSTFDHSSFESASLLKADLDNALCILTTDCRWKDVLEEMNTYFRNGYDPQSVFSDDKKWFKILSRYQKAIVRSHFNIEGFIDEDEKRTARQARKQMLRYLNDRVTPTEYKLVSTIVKCLLTSPEGLQRA</sequence>
<name>A0A6M3LGF4_9ZZZZ</name>
<proteinExistence type="predicted"/>
<reference evidence="1" key="1">
    <citation type="submission" date="2020-03" db="EMBL/GenBank/DDBJ databases">
        <title>The deep terrestrial virosphere.</title>
        <authorList>
            <person name="Holmfeldt K."/>
            <person name="Nilsson E."/>
            <person name="Simone D."/>
            <person name="Lopez-Fernandez M."/>
            <person name="Wu X."/>
            <person name="de Brujin I."/>
            <person name="Lundin D."/>
            <person name="Andersson A."/>
            <person name="Bertilsson S."/>
            <person name="Dopson M."/>
        </authorList>
    </citation>
    <scope>NUCLEOTIDE SEQUENCE</scope>
    <source>
        <strain evidence="1">MM415B04219</strain>
    </source>
</reference>
<evidence type="ECO:0000313" key="1">
    <source>
        <dbReference type="EMBL" id="QJA93439.1"/>
    </source>
</evidence>
<dbReference type="AlphaFoldDB" id="A0A6M3LGF4"/>
<protein>
    <submittedName>
        <fullName evidence="1">Uncharacterized protein</fullName>
    </submittedName>
</protein>